<evidence type="ECO:0000256" key="3">
    <source>
        <dbReference type="ARBA" id="ARBA00023316"/>
    </source>
</evidence>
<keyword evidence="4" id="KW-1003">Cell membrane</keyword>
<gene>
    <name evidence="4 8" type="primary">rlpA</name>
    <name evidence="8" type="ORF">DPRO_3822</name>
</gene>
<dbReference type="Pfam" id="PF05036">
    <property type="entry name" value="SPOR"/>
    <property type="match status" value="1"/>
</dbReference>
<dbReference type="SUPFAM" id="SSF50685">
    <property type="entry name" value="Barwin-like endoglucanases"/>
    <property type="match status" value="1"/>
</dbReference>
<dbReference type="GO" id="GO:0005886">
    <property type="term" value="C:plasma membrane"/>
    <property type="evidence" value="ECO:0007669"/>
    <property type="project" value="UniProtKB-SubCell"/>
</dbReference>
<dbReference type="KEGG" id="pprf:DPRO_3822"/>
<evidence type="ECO:0000256" key="6">
    <source>
        <dbReference type="SAM" id="SignalP"/>
    </source>
</evidence>
<dbReference type="GO" id="GO:0009279">
    <property type="term" value="C:cell outer membrane"/>
    <property type="evidence" value="ECO:0007669"/>
    <property type="project" value="TreeGrafter"/>
</dbReference>
<dbReference type="OrthoDB" id="9779128at2"/>
<dbReference type="PANTHER" id="PTHR34183:SF1">
    <property type="entry name" value="ENDOLYTIC PEPTIDOGLYCAN TRANSGLYCOSYLASE RLPA"/>
    <property type="match status" value="1"/>
</dbReference>
<dbReference type="InterPro" id="IPR012997">
    <property type="entry name" value="RplA"/>
</dbReference>
<dbReference type="GO" id="GO:0042834">
    <property type="term" value="F:peptidoglycan binding"/>
    <property type="evidence" value="ECO:0007669"/>
    <property type="project" value="InterPro"/>
</dbReference>
<evidence type="ECO:0000256" key="4">
    <source>
        <dbReference type="HAMAP-Rule" id="MF_02071"/>
    </source>
</evidence>
<dbReference type="Gene3D" id="3.30.70.1070">
    <property type="entry name" value="Sporulation related repeat"/>
    <property type="match status" value="1"/>
</dbReference>
<keyword evidence="2 4" id="KW-0456">Lyase</keyword>
<feature type="signal peptide" evidence="6">
    <location>
        <begin position="1"/>
        <end position="22"/>
    </location>
</feature>
<dbReference type="AlphaFoldDB" id="A0A2C8FFU2"/>
<evidence type="ECO:0000313" key="9">
    <source>
        <dbReference type="Proteomes" id="UP000219215"/>
    </source>
</evidence>
<dbReference type="GO" id="GO:0000270">
    <property type="term" value="P:peptidoglycan metabolic process"/>
    <property type="evidence" value="ECO:0007669"/>
    <property type="project" value="UniProtKB-UniRule"/>
</dbReference>
<keyword evidence="3 4" id="KW-0961">Cell wall biogenesis/degradation</keyword>
<dbReference type="InterPro" id="IPR036908">
    <property type="entry name" value="RlpA-like_sf"/>
</dbReference>
<keyword evidence="4" id="KW-0472">Membrane</keyword>
<dbReference type="InterPro" id="IPR007730">
    <property type="entry name" value="SPOR-like_dom"/>
</dbReference>
<reference evidence="9" key="1">
    <citation type="submission" date="2017-09" db="EMBL/GenBank/DDBJ databases">
        <authorList>
            <person name="Regsiter A."/>
            <person name="William W."/>
        </authorList>
    </citation>
    <scope>NUCLEOTIDE SEQUENCE [LARGE SCALE GENOMIC DNA]</scope>
    <source>
        <strain evidence="9">500-1</strain>
    </source>
</reference>
<keyword evidence="9" id="KW-1185">Reference proteome</keyword>
<dbReference type="InterPro" id="IPR036680">
    <property type="entry name" value="SPOR-like_sf"/>
</dbReference>
<dbReference type="Proteomes" id="UP000219215">
    <property type="component" value="Chromosome DPRO"/>
</dbReference>
<proteinExistence type="inferred from homology"/>
<protein>
    <recommendedName>
        <fullName evidence="4">Probable endolytic peptidoglycan transglycosylase RlpA</fullName>
        <ecNumber evidence="4">4.2.2.-</ecNumber>
    </recommendedName>
</protein>
<dbReference type="SUPFAM" id="SSF110997">
    <property type="entry name" value="Sporulation related repeat"/>
    <property type="match status" value="1"/>
</dbReference>
<comment type="similarity">
    <text evidence="4 5">Belongs to the RlpA family.</text>
</comment>
<dbReference type="Gene3D" id="2.40.40.10">
    <property type="entry name" value="RlpA-like domain"/>
    <property type="match status" value="1"/>
</dbReference>
<keyword evidence="1 6" id="KW-0732">Signal</keyword>
<dbReference type="PROSITE" id="PS51724">
    <property type="entry name" value="SPOR"/>
    <property type="match status" value="1"/>
</dbReference>
<dbReference type="GO" id="GO:0008932">
    <property type="term" value="F:lytic endotransglycosylase activity"/>
    <property type="evidence" value="ECO:0007669"/>
    <property type="project" value="UniProtKB-UniRule"/>
</dbReference>
<dbReference type="EMBL" id="LT907975">
    <property type="protein sequence ID" value="SOB60739.1"/>
    <property type="molecule type" value="Genomic_DNA"/>
</dbReference>
<evidence type="ECO:0000256" key="2">
    <source>
        <dbReference type="ARBA" id="ARBA00023239"/>
    </source>
</evidence>
<dbReference type="PROSITE" id="PS51257">
    <property type="entry name" value="PROKAR_LIPOPROTEIN"/>
    <property type="match status" value="1"/>
</dbReference>
<dbReference type="RefSeq" id="WP_097013419.1">
    <property type="nucleotide sequence ID" value="NZ_LT907975.1"/>
</dbReference>
<evidence type="ECO:0000313" key="8">
    <source>
        <dbReference type="EMBL" id="SOB60739.1"/>
    </source>
</evidence>
<dbReference type="InterPro" id="IPR009009">
    <property type="entry name" value="RlpA-like_DPBB"/>
</dbReference>
<dbReference type="PANTHER" id="PTHR34183">
    <property type="entry name" value="ENDOLYTIC PEPTIDOGLYCAN TRANSGLYCOSYLASE RLPA"/>
    <property type="match status" value="1"/>
</dbReference>
<dbReference type="InterPro" id="IPR034718">
    <property type="entry name" value="RlpA"/>
</dbReference>
<evidence type="ECO:0000259" key="7">
    <source>
        <dbReference type="PROSITE" id="PS51724"/>
    </source>
</evidence>
<feature type="chain" id="PRO_5013416776" description="Probable endolytic peptidoglycan transglycosylase RlpA" evidence="6">
    <location>
        <begin position="23"/>
        <end position="254"/>
    </location>
</feature>
<dbReference type="CDD" id="cd22268">
    <property type="entry name" value="DPBB_RlpA-like"/>
    <property type="match status" value="1"/>
</dbReference>
<evidence type="ECO:0000256" key="1">
    <source>
        <dbReference type="ARBA" id="ARBA00022729"/>
    </source>
</evidence>
<comment type="function">
    <text evidence="4">Lytic transglycosylase with a strong preference for naked glycan strands that lack stem peptides.</text>
</comment>
<accession>A0A2C8FFU2</accession>
<sequence>MRYLIALFAIVTVLAMTGCASVNPFPKRVYSTPPSKTPSQAPGSFDPKTNPYTVFGRTYYPLKSAEGYDEVGIASWYGKDFHGKKTANGRIYNMYGVSAAHKTLPLGTQVRVTNLENRRSVVLVINDRGPFVGERIIDLSYGAAQKLDTVQRGVAKVRVTAIGTIPAARTTTVKAATSPQYFHVRVGAFADKNNAVRTYHRLVSIGYKDAVINTVRRNGQTLHVVQAGSFSDRNKAERVRRRLLSDFPTCYITS</sequence>
<dbReference type="EC" id="4.2.2.-" evidence="4"/>
<organism evidence="8 9">
    <name type="scientific">Pseudodesulfovibrio profundus</name>
    <dbReference type="NCBI Taxonomy" id="57320"/>
    <lineage>
        <taxon>Bacteria</taxon>
        <taxon>Pseudomonadati</taxon>
        <taxon>Thermodesulfobacteriota</taxon>
        <taxon>Desulfovibrionia</taxon>
        <taxon>Desulfovibrionales</taxon>
        <taxon>Desulfovibrionaceae</taxon>
    </lineage>
</organism>
<keyword evidence="4" id="KW-0449">Lipoprotein</keyword>
<comment type="subcellular location">
    <subcellularLocation>
        <location evidence="4">Cell membrane</location>
        <topology evidence="4">Lipid-anchor</topology>
    </subcellularLocation>
</comment>
<keyword evidence="4" id="KW-0564">Palmitate</keyword>
<dbReference type="HAMAP" id="MF_02071">
    <property type="entry name" value="RlpA"/>
    <property type="match status" value="1"/>
</dbReference>
<name>A0A2C8FFU2_9BACT</name>
<feature type="domain" description="SPOR" evidence="7">
    <location>
        <begin position="176"/>
        <end position="254"/>
    </location>
</feature>
<dbReference type="GO" id="GO:0071555">
    <property type="term" value="P:cell wall organization"/>
    <property type="evidence" value="ECO:0007669"/>
    <property type="project" value="UniProtKB-KW"/>
</dbReference>
<dbReference type="Pfam" id="PF03330">
    <property type="entry name" value="DPBB_1"/>
    <property type="match status" value="1"/>
</dbReference>
<evidence type="ECO:0000256" key="5">
    <source>
        <dbReference type="RuleBase" id="RU003495"/>
    </source>
</evidence>
<dbReference type="NCBIfam" id="TIGR00413">
    <property type="entry name" value="rlpA"/>
    <property type="match status" value="1"/>
</dbReference>